<dbReference type="Proteomes" id="UP000276133">
    <property type="component" value="Unassembled WGS sequence"/>
</dbReference>
<evidence type="ECO:0000313" key="1">
    <source>
        <dbReference type="EMBL" id="RNA19400.1"/>
    </source>
</evidence>
<sequence length="52" mass="5977">MTGAACLGRERLGKEMIQCPLKKSYILALAKCDRRSYVSCQKFRKQIQLLKT</sequence>
<protein>
    <submittedName>
        <fullName evidence="1">Uncharacterized protein</fullName>
    </submittedName>
</protein>
<evidence type="ECO:0000313" key="2">
    <source>
        <dbReference type="Proteomes" id="UP000276133"/>
    </source>
</evidence>
<comment type="caution">
    <text evidence="1">The sequence shown here is derived from an EMBL/GenBank/DDBJ whole genome shotgun (WGS) entry which is preliminary data.</text>
</comment>
<gene>
    <name evidence="1" type="ORF">BpHYR1_002540</name>
</gene>
<proteinExistence type="predicted"/>
<keyword evidence="2" id="KW-1185">Reference proteome</keyword>
<dbReference type="EMBL" id="REGN01004054">
    <property type="protein sequence ID" value="RNA19400.1"/>
    <property type="molecule type" value="Genomic_DNA"/>
</dbReference>
<accession>A0A3M7R785</accession>
<reference evidence="1 2" key="1">
    <citation type="journal article" date="2018" name="Sci. Rep.">
        <title>Genomic signatures of local adaptation to the degree of environmental predictability in rotifers.</title>
        <authorList>
            <person name="Franch-Gras L."/>
            <person name="Hahn C."/>
            <person name="Garcia-Roger E.M."/>
            <person name="Carmona M.J."/>
            <person name="Serra M."/>
            <person name="Gomez A."/>
        </authorList>
    </citation>
    <scope>NUCLEOTIDE SEQUENCE [LARGE SCALE GENOMIC DNA]</scope>
    <source>
        <strain evidence="1">HYR1</strain>
    </source>
</reference>
<name>A0A3M7R785_BRAPC</name>
<dbReference type="AlphaFoldDB" id="A0A3M7R785"/>
<organism evidence="1 2">
    <name type="scientific">Brachionus plicatilis</name>
    <name type="common">Marine rotifer</name>
    <name type="synonym">Brachionus muelleri</name>
    <dbReference type="NCBI Taxonomy" id="10195"/>
    <lineage>
        <taxon>Eukaryota</taxon>
        <taxon>Metazoa</taxon>
        <taxon>Spiralia</taxon>
        <taxon>Gnathifera</taxon>
        <taxon>Rotifera</taxon>
        <taxon>Eurotatoria</taxon>
        <taxon>Monogononta</taxon>
        <taxon>Pseudotrocha</taxon>
        <taxon>Ploima</taxon>
        <taxon>Brachionidae</taxon>
        <taxon>Brachionus</taxon>
    </lineage>
</organism>